<feature type="transmembrane region" description="Helical" evidence="1">
    <location>
        <begin position="201"/>
        <end position="222"/>
    </location>
</feature>
<dbReference type="AlphaFoldDB" id="A0AAW7JNU5"/>
<dbReference type="InterPro" id="IPR049458">
    <property type="entry name" value="EpsG-like"/>
</dbReference>
<keyword evidence="1" id="KW-1133">Transmembrane helix</keyword>
<reference evidence="3" key="1">
    <citation type="submission" date="2023-06" db="EMBL/GenBank/DDBJ databases">
        <authorList>
            <person name="Zeman M."/>
            <person name="Kubasova T."/>
            <person name="Jahodarova E."/>
            <person name="Nykrynova M."/>
            <person name="Rychlik I."/>
        </authorList>
    </citation>
    <scope>NUCLEOTIDE SEQUENCE</scope>
    <source>
        <strain evidence="3">ET15</strain>
        <strain evidence="2">ET37</strain>
    </source>
</reference>
<dbReference type="Pfam" id="PF14897">
    <property type="entry name" value="EpsG"/>
    <property type="match status" value="1"/>
</dbReference>
<feature type="transmembrane region" description="Helical" evidence="1">
    <location>
        <begin position="28"/>
        <end position="46"/>
    </location>
</feature>
<feature type="transmembrane region" description="Helical" evidence="1">
    <location>
        <begin position="243"/>
        <end position="262"/>
    </location>
</feature>
<protein>
    <submittedName>
        <fullName evidence="3">EpsG family protein</fullName>
    </submittedName>
</protein>
<dbReference type="EMBL" id="JAUEIF010000002">
    <property type="protein sequence ID" value="MDN0024535.1"/>
    <property type="molecule type" value="Genomic_DNA"/>
</dbReference>
<accession>A0AAW7JNU5</accession>
<gene>
    <name evidence="2" type="ORF">QVN81_03410</name>
    <name evidence="3" type="ORF">QVN84_03190</name>
</gene>
<feature type="transmembrane region" description="Helical" evidence="1">
    <location>
        <begin position="111"/>
        <end position="128"/>
    </location>
</feature>
<evidence type="ECO:0000313" key="2">
    <source>
        <dbReference type="EMBL" id="MDN0022072.1"/>
    </source>
</evidence>
<dbReference type="Proteomes" id="UP001168478">
    <property type="component" value="Unassembled WGS sequence"/>
</dbReference>
<dbReference type="RefSeq" id="WP_021993949.1">
    <property type="nucleotide sequence ID" value="NZ_CALUKV010000007.1"/>
</dbReference>
<sequence length="348" mass="40199">MIYILLSVFFLTFIASLFEERTKRYNKAIYISIGVILFLCAGFKEIGFDNDSENYEFFYNHYDDPYVQMAVEYSYLFLSQLFNSFTDDAHIMFILYSGAGILLKMTAMKRLSELWFLPLLVYMGNYYILHDMTQIRACVVSGIFMMAIIPLAENRKGLTALLLLLGCVFHYSTLALFPVLFLSNKDMSKRTRLMWSLLVPLGYLLCFANINLLTEIPIPYIGDKLAAYQELSERGIKGSDINIFNAVFVVTWFTYLYILYFYDTVIKHNKYLPLMLRLTGLSVFSFLALSFLPVLSFRISELYGIAEIFIFANIYYTIKPGWLAKSVVAIVGIALFCINAFYAEFLHP</sequence>
<proteinExistence type="predicted"/>
<organism evidence="3 5">
    <name type="scientific">Leyella lascolaii</name>
    <dbReference type="NCBI Taxonomy" id="1776379"/>
    <lineage>
        <taxon>Bacteria</taxon>
        <taxon>Pseudomonadati</taxon>
        <taxon>Bacteroidota</taxon>
        <taxon>Bacteroidia</taxon>
        <taxon>Bacteroidales</taxon>
        <taxon>Prevotellaceae</taxon>
        <taxon>Leyella</taxon>
    </lineage>
</organism>
<evidence type="ECO:0000313" key="3">
    <source>
        <dbReference type="EMBL" id="MDN0024535.1"/>
    </source>
</evidence>
<evidence type="ECO:0000313" key="5">
    <source>
        <dbReference type="Proteomes" id="UP001168478"/>
    </source>
</evidence>
<keyword evidence="4" id="KW-1185">Reference proteome</keyword>
<reference evidence="3" key="2">
    <citation type="submission" date="2023-08" db="EMBL/GenBank/DDBJ databases">
        <title>Identification and characterization of horizontal gene transfer across gut microbiota members of farm animals based on homology search.</title>
        <authorList>
            <person name="Schwarzerova J."/>
            <person name="Nykrynova M."/>
            <person name="Jureckova K."/>
            <person name="Cejkova D."/>
            <person name="Rychlik I."/>
        </authorList>
    </citation>
    <scope>NUCLEOTIDE SEQUENCE</scope>
    <source>
        <strain evidence="3">ET15</strain>
        <strain evidence="2">ET37</strain>
    </source>
</reference>
<evidence type="ECO:0000256" key="1">
    <source>
        <dbReference type="SAM" id="Phobius"/>
    </source>
</evidence>
<dbReference type="EMBL" id="JAUEIE010000002">
    <property type="protein sequence ID" value="MDN0022072.1"/>
    <property type="molecule type" value="Genomic_DNA"/>
</dbReference>
<comment type="caution">
    <text evidence="3">The sequence shown here is derived from an EMBL/GenBank/DDBJ whole genome shotgun (WGS) entry which is preliminary data.</text>
</comment>
<feature type="transmembrane region" description="Helical" evidence="1">
    <location>
        <begin position="134"/>
        <end position="152"/>
    </location>
</feature>
<feature type="transmembrane region" description="Helical" evidence="1">
    <location>
        <begin position="159"/>
        <end position="181"/>
    </location>
</feature>
<evidence type="ECO:0000313" key="4">
    <source>
        <dbReference type="Proteomes" id="UP001167831"/>
    </source>
</evidence>
<keyword evidence="1" id="KW-0472">Membrane</keyword>
<keyword evidence="1" id="KW-0812">Transmembrane</keyword>
<name>A0AAW7JNU5_9BACT</name>
<dbReference type="Proteomes" id="UP001167831">
    <property type="component" value="Unassembled WGS sequence"/>
</dbReference>
<feature type="transmembrane region" description="Helical" evidence="1">
    <location>
        <begin position="274"/>
        <end position="295"/>
    </location>
</feature>
<feature type="transmembrane region" description="Helical" evidence="1">
    <location>
        <begin position="324"/>
        <end position="343"/>
    </location>
</feature>